<feature type="compositionally biased region" description="Basic residues" evidence="3">
    <location>
        <begin position="379"/>
        <end position="390"/>
    </location>
</feature>
<dbReference type="InterPro" id="IPR050502">
    <property type="entry name" value="Euk_RNA-bind_prot"/>
</dbReference>
<accession>H2AMD6</accession>
<name>H2AMD6_KAZAF</name>
<dbReference type="RefSeq" id="XP_003954671.1">
    <property type="nucleotide sequence ID" value="XM_003954622.1"/>
</dbReference>
<evidence type="ECO:0000256" key="3">
    <source>
        <dbReference type="SAM" id="MobiDB-lite"/>
    </source>
</evidence>
<feature type="domain" description="RRM" evidence="4">
    <location>
        <begin position="305"/>
        <end position="381"/>
    </location>
</feature>
<dbReference type="OrthoDB" id="1749473at2759"/>
<dbReference type="GO" id="GO:0005628">
    <property type="term" value="C:prospore membrane"/>
    <property type="evidence" value="ECO:0007669"/>
    <property type="project" value="EnsemblFungi"/>
</dbReference>
<organism evidence="5 6">
    <name type="scientific">Kazachstania africana (strain ATCC 22294 / BCRC 22015 / CBS 2517 / CECT 1963 / NBRC 1671 / NRRL Y-8276)</name>
    <name type="common">Yeast</name>
    <name type="synonym">Kluyveromyces africanus</name>
    <dbReference type="NCBI Taxonomy" id="1071382"/>
    <lineage>
        <taxon>Eukaryota</taxon>
        <taxon>Fungi</taxon>
        <taxon>Dikarya</taxon>
        <taxon>Ascomycota</taxon>
        <taxon>Saccharomycotina</taxon>
        <taxon>Saccharomycetes</taxon>
        <taxon>Saccharomycetales</taxon>
        <taxon>Saccharomycetaceae</taxon>
        <taxon>Kazachstania</taxon>
    </lineage>
</organism>
<proteinExistence type="predicted"/>
<dbReference type="Gene3D" id="3.30.70.330">
    <property type="match status" value="4"/>
</dbReference>
<dbReference type="GO" id="GO:0016071">
    <property type="term" value="P:mRNA metabolic process"/>
    <property type="evidence" value="ECO:0007669"/>
    <property type="project" value="EnsemblFungi"/>
</dbReference>
<dbReference type="HOGENOM" id="CLU_020939_0_0_1"/>
<dbReference type="KEGG" id="kaf:KAFR_0A00980"/>
<feature type="region of interest" description="Disordered" evidence="3">
    <location>
        <begin position="378"/>
        <end position="402"/>
    </location>
</feature>
<feature type="domain" description="RRM" evidence="4">
    <location>
        <begin position="183"/>
        <end position="251"/>
    </location>
</feature>
<dbReference type="CDD" id="cd21602">
    <property type="entry name" value="RRM2_PES4_MIP6"/>
    <property type="match status" value="1"/>
</dbReference>
<feature type="region of interest" description="Disordered" evidence="3">
    <location>
        <begin position="44"/>
        <end position="86"/>
    </location>
</feature>
<dbReference type="GO" id="GO:0003729">
    <property type="term" value="F:mRNA binding"/>
    <property type="evidence" value="ECO:0007669"/>
    <property type="project" value="TreeGrafter"/>
</dbReference>
<dbReference type="CDD" id="cd21601">
    <property type="entry name" value="RRM1_PES4_MIP6"/>
    <property type="match status" value="1"/>
</dbReference>
<dbReference type="FunCoup" id="H2AMD6">
    <property type="interactions" value="34"/>
</dbReference>
<dbReference type="EMBL" id="HE650821">
    <property type="protein sequence ID" value="CCF55536.1"/>
    <property type="molecule type" value="Genomic_DNA"/>
</dbReference>
<evidence type="ECO:0000259" key="4">
    <source>
        <dbReference type="PROSITE" id="PS50102"/>
    </source>
</evidence>
<dbReference type="InterPro" id="IPR012677">
    <property type="entry name" value="Nucleotide-bd_a/b_plait_sf"/>
</dbReference>
<protein>
    <recommendedName>
        <fullName evidence="4">RRM domain-containing protein</fullName>
    </recommendedName>
</protein>
<dbReference type="Pfam" id="PF00076">
    <property type="entry name" value="RRM_1"/>
    <property type="match status" value="3"/>
</dbReference>
<dbReference type="PANTHER" id="PTHR48025:SF1">
    <property type="entry name" value="RRM DOMAIN-CONTAINING PROTEIN"/>
    <property type="match status" value="1"/>
</dbReference>
<dbReference type="GO" id="GO:0006417">
    <property type="term" value="P:regulation of translation"/>
    <property type="evidence" value="ECO:0007669"/>
    <property type="project" value="EnsemblFungi"/>
</dbReference>
<dbReference type="SUPFAM" id="SSF54928">
    <property type="entry name" value="RNA-binding domain, RBD"/>
    <property type="match status" value="2"/>
</dbReference>
<dbReference type="Proteomes" id="UP000005220">
    <property type="component" value="Chromosome 1"/>
</dbReference>
<evidence type="ECO:0000256" key="1">
    <source>
        <dbReference type="ARBA" id="ARBA00022884"/>
    </source>
</evidence>
<keyword evidence="1 2" id="KW-0694">RNA-binding</keyword>
<evidence type="ECO:0000313" key="6">
    <source>
        <dbReference type="Proteomes" id="UP000005220"/>
    </source>
</evidence>
<dbReference type="SMART" id="SM00360">
    <property type="entry name" value="RRM"/>
    <property type="match status" value="4"/>
</dbReference>
<feature type="domain" description="RRM" evidence="4">
    <location>
        <begin position="95"/>
        <end position="173"/>
    </location>
</feature>
<dbReference type="PANTHER" id="PTHR48025">
    <property type="entry name" value="OS02G0815200 PROTEIN"/>
    <property type="match status" value="1"/>
</dbReference>
<reference evidence="5 6" key="1">
    <citation type="journal article" date="2011" name="Proc. Natl. Acad. Sci. U.S.A.">
        <title>Evolutionary erosion of yeast sex chromosomes by mating-type switching accidents.</title>
        <authorList>
            <person name="Gordon J.L."/>
            <person name="Armisen D."/>
            <person name="Proux-Wera E."/>
            <person name="Oheigeartaigh S.S."/>
            <person name="Byrne K.P."/>
            <person name="Wolfe K.H."/>
        </authorList>
    </citation>
    <scope>NUCLEOTIDE SEQUENCE [LARGE SCALE GENOMIC DNA]</scope>
    <source>
        <strain evidence="6">ATCC 22294 / BCRC 22015 / CBS 2517 / CECT 1963 / NBRC 1671 / NRRL Y-8276</strain>
    </source>
</reference>
<dbReference type="CDD" id="cd21603">
    <property type="entry name" value="RRM3_PES4_MIP6"/>
    <property type="match status" value="1"/>
</dbReference>
<dbReference type="InterPro" id="IPR000504">
    <property type="entry name" value="RRM_dom"/>
</dbReference>
<dbReference type="InParanoid" id="H2AMD6"/>
<keyword evidence="6" id="KW-1185">Reference proteome</keyword>
<sequence>MSTSFSQRLNILNNLSINKLQQNAERSLKQKVEGSMIDLSEEIKMPSKNSENFENQEDINHNPKKFSISGKKNTPKRSGTKPQLSTDFKSQKKVTPLFIGGLGPHVTESMLKELFNKFSSLYSVKICYDSETKKSLGYGYLNFSGSDEIDRVIEEFNYTEVFGSEIKIMPSLRNSLYRKNIGTNIFFSNLPLENSELTTRVFYDTFKKYGKILSCKLDHRKNIGFVYYEDDKVAREVIEKYNNTTFFGAKILCGLHFDKELRNFPDFEKRKSYLDKHIILEDELNTVEGKTSMLTKIKSSLPHPNAVFVKNLPIDTTEDEILDFFSVVGPVKSVFTSKVLKFKSEWAFITYKKGSDTERAIEELDGKKYKDRKISVTKAKARQQQHHHHQQQQQQQQQPIVKKASTKTTIQLNNLSTICTKEFLVELCIQEHLKFDRLKITEYEPDSGTFKGFATFKTKDDAKKFYNYLNGKLVGGSVINATFAAAKTNIGEADGKESANSETQGSASHFSMTKPQFPMPLQYFNPYYWGPPQGVHTRNVLPLYRNVQEMPTSNFFRQKSEHVTDTLKRQIKRAINYLKIQIIVKEKNLNCIAEYIVNVFWCGDLTNLSRYLLLLNTNIHYEEILHRQIEEAISKLGFTKGI</sequence>
<dbReference type="AlphaFoldDB" id="H2AMD6"/>
<evidence type="ECO:0000313" key="5">
    <source>
        <dbReference type="EMBL" id="CCF55536.1"/>
    </source>
</evidence>
<gene>
    <name evidence="5" type="primary">KAFR0A00980</name>
    <name evidence="5" type="ORF">KAFR_0A00980</name>
</gene>
<dbReference type="InterPro" id="IPR035979">
    <property type="entry name" value="RBD_domain_sf"/>
</dbReference>
<dbReference type="eggNOG" id="KOG0123">
    <property type="taxonomic scope" value="Eukaryota"/>
</dbReference>
<evidence type="ECO:0000256" key="2">
    <source>
        <dbReference type="PROSITE-ProRule" id="PRU00176"/>
    </source>
</evidence>
<dbReference type="STRING" id="1071382.H2AMD6"/>
<dbReference type="GO" id="GO:0010609">
    <property type="term" value="P:mRNA localization resulting in post-transcriptional regulation of gene expression"/>
    <property type="evidence" value="ECO:0007669"/>
    <property type="project" value="EnsemblFungi"/>
</dbReference>
<dbReference type="GeneID" id="13886510"/>
<dbReference type="PROSITE" id="PS50102">
    <property type="entry name" value="RRM"/>
    <property type="match status" value="3"/>
</dbReference>
<dbReference type="GO" id="GO:0043934">
    <property type="term" value="P:sporulation"/>
    <property type="evidence" value="ECO:0007669"/>
    <property type="project" value="EnsemblFungi"/>
</dbReference>